<sequence length="396" mass="46162">MNSLATMDENVFLDIISHCPSTEIAKFRLLNKACNKRSYEFFFVNRHLRRTNSVFGYFIQSYERFKYRYRFVSGVEEEAPENNGISLEFLPSKDVKIEACDTRNGIMLCVDDSKYKGGRRIPDYIVCKPATKQYRIIPNPKTRYFTIATGLVVIQSNPFRYKIVRVSNPNAHERKKTKEGFYNLNCEVFDSDSFAWKRLNDLELSWGEFLGRSDKPVLSYGFLHWLTTENNVIRFCMRTESWSLFPVPDGLAEDRCLALVSYEGKLGLLISRDEGDDDGLWVLEGSFGKSWVNVKDVKISRAQGRSYVKPLWFPSSDVVSVVGCDRLGFYNMNSKKSRYLHMTTQGFFRPYDHLAKDYFIPFYSNKDNVGLNNIKIHQKRSDKRKDKKKKSQDTIR</sequence>
<reference evidence="3 4" key="1">
    <citation type="journal article" date="2013" name="Front. Plant Sci.">
        <title>The Reference Genome of the Halophytic Plant Eutrema salsugineum.</title>
        <authorList>
            <person name="Yang R."/>
            <person name="Jarvis D.E."/>
            <person name="Chen H."/>
            <person name="Beilstein M.A."/>
            <person name="Grimwood J."/>
            <person name="Jenkins J."/>
            <person name="Shu S."/>
            <person name="Prochnik S."/>
            <person name="Xin M."/>
            <person name="Ma C."/>
            <person name="Schmutz J."/>
            <person name="Wing R.A."/>
            <person name="Mitchell-Olds T."/>
            <person name="Schumaker K.S."/>
            <person name="Wang X."/>
        </authorList>
    </citation>
    <scope>NUCLEOTIDE SEQUENCE [LARGE SCALE GENOMIC DNA]</scope>
</reference>
<evidence type="ECO:0000256" key="1">
    <source>
        <dbReference type="SAM" id="MobiDB-lite"/>
    </source>
</evidence>
<dbReference type="OrthoDB" id="1845982at2759"/>
<dbReference type="KEGG" id="eus:EUTSA_v10028265mg"/>
<dbReference type="Pfam" id="PF07734">
    <property type="entry name" value="FBA_1"/>
    <property type="match status" value="1"/>
</dbReference>
<dbReference type="EMBL" id="KI517416">
    <property type="protein sequence ID" value="ESQ46769.1"/>
    <property type="molecule type" value="Genomic_DNA"/>
</dbReference>
<evidence type="ECO:0000313" key="4">
    <source>
        <dbReference type="Proteomes" id="UP000030689"/>
    </source>
</evidence>
<feature type="domain" description="F-box associated beta-propeller type 1" evidence="2">
    <location>
        <begin position="92"/>
        <end position="294"/>
    </location>
</feature>
<dbReference type="InterPro" id="IPR006527">
    <property type="entry name" value="F-box-assoc_dom_typ1"/>
</dbReference>
<dbReference type="PANTHER" id="PTHR35546">
    <property type="entry name" value="F-BOX PROTEIN INTERACTION DOMAIN PROTEIN-RELATED"/>
    <property type="match status" value="1"/>
</dbReference>
<proteinExistence type="predicted"/>
<dbReference type="AlphaFoldDB" id="V4LSH4"/>
<dbReference type="eggNOG" id="ENOG502RZ3N">
    <property type="taxonomic scope" value="Eukaryota"/>
</dbReference>
<evidence type="ECO:0000313" key="3">
    <source>
        <dbReference type="EMBL" id="ESQ46769.1"/>
    </source>
</evidence>
<dbReference type="Gramene" id="ESQ46769">
    <property type="protein sequence ID" value="ESQ46769"/>
    <property type="gene ID" value="EUTSA_v10028265mg"/>
</dbReference>
<dbReference type="InterPro" id="IPR055290">
    <property type="entry name" value="At3g26010-like"/>
</dbReference>
<dbReference type="OMA" id="RICLHED"/>
<gene>
    <name evidence="3" type="ORF">EUTSA_v10028265mg</name>
</gene>
<organism evidence="3 4">
    <name type="scientific">Eutrema salsugineum</name>
    <name type="common">Saltwater cress</name>
    <name type="synonym">Sisymbrium salsugineum</name>
    <dbReference type="NCBI Taxonomy" id="72664"/>
    <lineage>
        <taxon>Eukaryota</taxon>
        <taxon>Viridiplantae</taxon>
        <taxon>Streptophyta</taxon>
        <taxon>Embryophyta</taxon>
        <taxon>Tracheophyta</taxon>
        <taxon>Spermatophyta</taxon>
        <taxon>Magnoliopsida</taxon>
        <taxon>eudicotyledons</taxon>
        <taxon>Gunneridae</taxon>
        <taxon>Pentapetalae</taxon>
        <taxon>rosids</taxon>
        <taxon>malvids</taxon>
        <taxon>Brassicales</taxon>
        <taxon>Brassicaceae</taxon>
        <taxon>Eutremeae</taxon>
        <taxon>Eutrema</taxon>
    </lineage>
</organism>
<dbReference type="NCBIfam" id="TIGR01640">
    <property type="entry name" value="F_box_assoc_1"/>
    <property type="match status" value="1"/>
</dbReference>
<dbReference type="Proteomes" id="UP000030689">
    <property type="component" value="Unassembled WGS sequence"/>
</dbReference>
<dbReference type="STRING" id="72664.V4LSH4"/>
<dbReference type="PANTHER" id="PTHR35546:SF113">
    <property type="entry name" value="F-BOX ASSOCIATED DOMAIN-CONTAINING PROTEIN"/>
    <property type="match status" value="1"/>
</dbReference>
<name>V4LSH4_EUTSA</name>
<feature type="region of interest" description="Disordered" evidence="1">
    <location>
        <begin position="376"/>
        <end position="396"/>
    </location>
</feature>
<dbReference type="InterPro" id="IPR017451">
    <property type="entry name" value="F-box-assoc_interact_dom"/>
</dbReference>
<protein>
    <recommendedName>
        <fullName evidence="2">F-box associated beta-propeller type 1 domain-containing protein</fullName>
    </recommendedName>
</protein>
<evidence type="ECO:0000259" key="2">
    <source>
        <dbReference type="Pfam" id="PF07734"/>
    </source>
</evidence>
<feature type="compositionally biased region" description="Basic residues" evidence="1">
    <location>
        <begin position="376"/>
        <end position="390"/>
    </location>
</feature>
<keyword evidence="4" id="KW-1185">Reference proteome</keyword>
<accession>V4LSH4</accession>